<keyword evidence="2" id="KW-1185">Reference proteome</keyword>
<feature type="non-terminal residue" evidence="1">
    <location>
        <position position="449"/>
    </location>
</feature>
<comment type="caution">
    <text evidence="1">The sequence shown here is derived from an EMBL/GenBank/DDBJ whole genome shotgun (WGS) entry which is preliminary data.</text>
</comment>
<accession>A0ABN9RBB4</accession>
<evidence type="ECO:0000313" key="1">
    <source>
        <dbReference type="EMBL" id="CAK0815303.1"/>
    </source>
</evidence>
<organism evidence="1 2">
    <name type="scientific">Prorocentrum cordatum</name>
    <dbReference type="NCBI Taxonomy" id="2364126"/>
    <lineage>
        <taxon>Eukaryota</taxon>
        <taxon>Sar</taxon>
        <taxon>Alveolata</taxon>
        <taxon>Dinophyceae</taxon>
        <taxon>Prorocentrales</taxon>
        <taxon>Prorocentraceae</taxon>
        <taxon>Prorocentrum</taxon>
    </lineage>
</organism>
<evidence type="ECO:0008006" key="3">
    <source>
        <dbReference type="Google" id="ProtNLM"/>
    </source>
</evidence>
<gene>
    <name evidence="1" type="ORF">PCOR1329_LOCUS18643</name>
</gene>
<name>A0ABN9RBB4_9DINO</name>
<dbReference type="EMBL" id="CAUYUJ010005888">
    <property type="protein sequence ID" value="CAK0815303.1"/>
    <property type="molecule type" value="Genomic_DNA"/>
</dbReference>
<evidence type="ECO:0000313" key="2">
    <source>
        <dbReference type="Proteomes" id="UP001189429"/>
    </source>
</evidence>
<proteinExistence type="predicted"/>
<protein>
    <recommendedName>
        <fullName evidence="3">Cilia- and flagella-associated protein 206</fullName>
    </recommendedName>
</protein>
<reference evidence="1" key="1">
    <citation type="submission" date="2023-10" db="EMBL/GenBank/DDBJ databases">
        <authorList>
            <person name="Chen Y."/>
            <person name="Shah S."/>
            <person name="Dougan E. K."/>
            <person name="Thang M."/>
            <person name="Chan C."/>
        </authorList>
    </citation>
    <scope>NUCLEOTIDE SEQUENCE [LARGE SCALE GENOMIC DNA]</scope>
</reference>
<dbReference type="Proteomes" id="UP001189429">
    <property type="component" value="Unassembled WGS sequence"/>
</dbReference>
<sequence>MEEIRAQAALSVADALVEDVRRQRAYNAEQGPVAVKFPPPVVRAVVLVQAMLRRREFLRSFGGDAEAIAEFAPPDPLLSVALYFCRRMRSVQWIDAESEAMAVAGIVSAKQTGLTLGGVREVIEFYEGVVSDEHMSLMVLREKLDGMIVEVTEALQDRVAVLDTPAEVQAAIDSCRSESQIPPCFESRIFGGPLVRLREVVERAERELRLQLAQCTSVPEYDKVDERLEPMFGAVHTPVRAEIDLARTRRTQFLEMELETRWSRPFAGPLPPHSRAARQYQLELGKDNPKVVDFVAEELRHAASLEATFEVHLSTLQGRMQTLWERRREAKARSMVEEMDAQMSEVSDEIQRAIENAILDIGPQNARVKQRAQELLAADAHAAVFSIQAEQAADELRAELEENDTSPEGADRRRGVASTLLALLDELTPGHPTQAVLRGEFQQELAEAA</sequence>